<evidence type="ECO:0000313" key="9">
    <source>
        <dbReference type="Proteomes" id="UP000323632"/>
    </source>
</evidence>
<name>A0A5M6CN83_9BACT</name>
<dbReference type="GO" id="GO:0008652">
    <property type="term" value="P:amino acid biosynthetic process"/>
    <property type="evidence" value="ECO:0007669"/>
    <property type="project" value="UniProtKB-KW"/>
</dbReference>
<dbReference type="EMBL" id="VWSH01000002">
    <property type="protein sequence ID" value="KAA5534745.1"/>
    <property type="molecule type" value="Genomic_DNA"/>
</dbReference>
<evidence type="ECO:0000256" key="6">
    <source>
        <dbReference type="ARBA" id="ARBA00023239"/>
    </source>
</evidence>
<keyword evidence="7" id="KW-0274">FAD</keyword>
<feature type="binding site" evidence="7">
    <location>
        <position position="295"/>
    </location>
    <ligand>
        <name>FMN</name>
        <dbReference type="ChEBI" id="CHEBI:58210"/>
    </ligand>
</feature>
<dbReference type="PANTHER" id="PTHR21085:SF0">
    <property type="entry name" value="CHORISMATE SYNTHASE"/>
    <property type="match status" value="1"/>
</dbReference>
<comment type="function">
    <text evidence="7">Catalyzes the anti-1,4-elimination of the C-3 phosphate and the C-6 proR hydrogen from 5-enolpyruvylshikimate-3-phosphate (EPSP) to yield chorismate, which is the branch point compound that serves as the starting substrate for the three terminal pathways of aromatic amino acid biosynthesis. This reaction introduces a second double bond into the aromatic ring system.</text>
</comment>
<dbReference type="AlphaFoldDB" id="A0A5M6CN83"/>
<evidence type="ECO:0000256" key="4">
    <source>
        <dbReference type="ARBA" id="ARBA00022605"/>
    </source>
</evidence>
<reference evidence="8 9" key="1">
    <citation type="submission" date="2019-09" db="EMBL/GenBank/DDBJ databases">
        <title>Genome sequence and assembly of Taibaiella sp.</title>
        <authorList>
            <person name="Chhetri G."/>
        </authorList>
    </citation>
    <scope>NUCLEOTIDE SEQUENCE [LARGE SCALE GENOMIC DNA]</scope>
    <source>
        <strain evidence="8 9">KVB11</strain>
    </source>
</reference>
<dbReference type="UniPathway" id="UPA00053">
    <property type="reaction ID" value="UER00090"/>
</dbReference>
<evidence type="ECO:0000256" key="7">
    <source>
        <dbReference type="HAMAP-Rule" id="MF_00300"/>
    </source>
</evidence>
<evidence type="ECO:0000256" key="5">
    <source>
        <dbReference type="ARBA" id="ARBA00023141"/>
    </source>
</evidence>
<comment type="cofactor">
    <cofactor evidence="7">
        <name>FMNH2</name>
        <dbReference type="ChEBI" id="CHEBI:57618"/>
    </cofactor>
    <text evidence="7">Reduced FMN (FMNH(2)).</text>
</comment>
<gene>
    <name evidence="7" type="primary">aroC</name>
    <name evidence="8" type="ORF">F0919_09030</name>
</gene>
<dbReference type="GO" id="GO:0009423">
    <property type="term" value="P:chorismate biosynthetic process"/>
    <property type="evidence" value="ECO:0007669"/>
    <property type="project" value="UniProtKB-UniRule"/>
</dbReference>
<dbReference type="EC" id="4.2.3.5" evidence="3 7"/>
<dbReference type="GO" id="GO:0009073">
    <property type="term" value="P:aromatic amino acid family biosynthetic process"/>
    <property type="evidence" value="ECO:0007669"/>
    <property type="project" value="UniProtKB-KW"/>
</dbReference>
<proteinExistence type="inferred from homology"/>
<dbReference type="PROSITE" id="PS00788">
    <property type="entry name" value="CHORISMATE_SYNTHASE_2"/>
    <property type="match status" value="1"/>
</dbReference>
<dbReference type="SUPFAM" id="SSF103263">
    <property type="entry name" value="Chorismate synthase, AroC"/>
    <property type="match status" value="1"/>
</dbReference>
<evidence type="ECO:0000256" key="1">
    <source>
        <dbReference type="ARBA" id="ARBA00005044"/>
    </source>
</evidence>
<comment type="caution">
    <text evidence="7">Lacks conserved residue(s) required for the propagation of feature annotation.</text>
</comment>
<sequence length="327" mass="35173">MNSFGNIFRVAVFGESHGACVGVTLDGVPPGIPLTTEDFLPDLERRKGGIQKGTTPRKEDDLPVFKSGIFNGFTTGAPITILFENSNIRSLDYEAQKAIPRPGHADFVAHEKFNGFEDYRGSGHFSARLTVGLVAAGVIAKKILSKIDIKATIIEVGGEKNIEAGLQKGIDAKDSVGGIIECIAKNIPVGWGEPFWDNMESMIAHAMFAIPAVKGVEFGAGFQAAKMFGSDHNDAIINEEGKTKTNNAGGIVGGISNGNDLIFRIAVKPTSSTPKMQESFNVETRKMESFSVKGRHDLCVALRAPVIVEAMTALVLADFYMIDKLRK</sequence>
<dbReference type="GO" id="GO:0005829">
    <property type="term" value="C:cytosol"/>
    <property type="evidence" value="ECO:0007669"/>
    <property type="project" value="TreeGrafter"/>
</dbReference>
<dbReference type="PROSITE" id="PS00787">
    <property type="entry name" value="CHORISMATE_SYNTHASE_1"/>
    <property type="match status" value="1"/>
</dbReference>
<comment type="similarity">
    <text evidence="2 7">Belongs to the chorismate synthase family.</text>
</comment>
<comment type="catalytic activity">
    <reaction evidence="7">
        <text>5-O-(1-carboxyvinyl)-3-phosphoshikimate = chorismate + phosphate</text>
        <dbReference type="Rhea" id="RHEA:21020"/>
        <dbReference type="ChEBI" id="CHEBI:29748"/>
        <dbReference type="ChEBI" id="CHEBI:43474"/>
        <dbReference type="ChEBI" id="CHEBI:57701"/>
        <dbReference type="EC" id="4.2.3.5"/>
    </reaction>
</comment>
<comment type="subunit">
    <text evidence="7">Homotetramer.</text>
</comment>
<dbReference type="Pfam" id="PF01264">
    <property type="entry name" value="Chorismate_synt"/>
    <property type="match status" value="1"/>
</dbReference>
<dbReference type="GO" id="GO:0004107">
    <property type="term" value="F:chorismate synthase activity"/>
    <property type="evidence" value="ECO:0007669"/>
    <property type="project" value="UniProtKB-UniRule"/>
</dbReference>
<evidence type="ECO:0000256" key="2">
    <source>
        <dbReference type="ARBA" id="ARBA00008014"/>
    </source>
</evidence>
<keyword evidence="7" id="KW-0288">FMN</keyword>
<feature type="binding site" evidence="7">
    <location>
        <begin position="124"/>
        <end position="126"/>
    </location>
    <ligand>
        <name>FMN</name>
        <dbReference type="ChEBI" id="CHEBI:58210"/>
    </ligand>
</feature>
<feature type="binding site" evidence="7">
    <location>
        <position position="52"/>
    </location>
    <ligand>
        <name>NADP(+)</name>
        <dbReference type="ChEBI" id="CHEBI:58349"/>
    </ligand>
</feature>
<dbReference type="CDD" id="cd07304">
    <property type="entry name" value="Chorismate_synthase"/>
    <property type="match status" value="1"/>
</dbReference>
<dbReference type="HAMAP" id="MF_00300">
    <property type="entry name" value="Chorismate_synth"/>
    <property type="match status" value="1"/>
</dbReference>
<keyword evidence="7" id="KW-0285">Flavoprotein</keyword>
<accession>A0A5M6CN83</accession>
<dbReference type="GO" id="GO:0010181">
    <property type="term" value="F:FMN binding"/>
    <property type="evidence" value="ECO:0007669"/>
    <property type="project" value="TreeGrafter"/>
</dbReference>
<feature type="binding site" evidence="7">
    <location>
        <begin position="268"/>
        <end position="272"/>
    </location>
    <ligand>
        <name>FMN</name>
        <dbReference type="ChEBI" id="CHEBI:58210"/>
    </ligand>
</feature>
<dbReference type="PIRSF" id="PIRSF001456">
    <property type="entry name" value="Chorismate_synth"/>
    <property type="match status" value="1"/>
</dbReference>
<evidence type="ECO:0000256" key="3">
    <source>
        <dbReference type="ARBA" id="ARBA00013036"/>
    </source>
</evidence>
<dbReference type="InterPro" id="IPR035904">
    <property type="entry name" value="Chorismate_synth_AroC_sf"/>
</dbReference>
<feature type="binding site" evidence="7">
    <location>
        <position position="46"/>
    </location>
    <ligand>
        <name>NADP(+)</name>
        <dbReference type="ChEBI" id="CHEBI:58349"/>
    </ligand>
</feature>
<keyword evidence="6 7" id="KW-0456">Lyase</keyword>
<evidence type="ECO:0000313" key="8">
    <source>
        <dbReference type="EMBL" id="KAA5534745.1"/>
    </source>
</evidence>
<keyword evidence="9" id="KW-1185">Reference proteome</keyword>
<keyword evidence="5 7" id="KW-0057">Aromatic amino acid biosynthesis</keyword>
<keyword evidence="4 7" id="KW-0028">Amino-acid biosynthesis</keyword>
<feature type="binding site" evidence="7">
    <location>
        <position position="253"/>
    </location>
    <ligand>
        <name>FMN</name>
        <dbReference type="ChEBI" id="CHEBI:58210"/>
    </ligand>
</feature>
<dbReference type="RefSeq" id="WP_150032424.1">
    <property type="nucleotide sequence ID" value="NZ_VWSH01000002.1"/>
</dbReference>
<dbReference type="Gene3D" id="3.60.150.10">
    <property type="entry name" value="Chorismate synthase AroC"/>
    <property type="match status" value="2"/>
</dbReference>
<keyword evidence="7" id="KW-0521">NADP</keyword>
<comment type="caution">
    <text evidence="8">The sequence shown here is derived from an EMBL/GenBank/DDBJ whole genome shotgun (WGS) entry which is preliminary data.</text>
</comment>
<dbReference type="Proteomes" id="UP000323632">
    <property type="component" value="Unassembled WGS sequence"/>
</dbReference>
<protein>
    <recommendedName>
        <fullName evidence="3 7">Chorismate synthase</fullName>
        <shortName evidence="7">CS</shortName>
        <ecNumber evidence="3 7">4.2.3.5</ecNumber>
    </recommendedName>
    <alternativeName>
        <fullName evidence="7">5-enolpyruvylshikimate-3-phosphate phospholyase</fullName>
    </alternativeName>
</protein>
<dbReference type="PANTHER" id="PTHR21085">
    <property type="entry name" value="CHORISMATE SYNTHASE"/>
    <property type="match status" value="1"/>
</dbReference>
<organism evidence="8 9">
    <name type="scientific">Taibaiella lutea</name>
    <dbReference type="NCBI Taxonomy" id="2608001"/>
    <lineage>
        <taxon>Bacteria</taxon>
        <taxon>Pseudomonadati</taxon>
        <taxon>Bacteroidota</taxon>
        <taxon>Chitinophagia</taxon>
        <taxon>Chitinophagales</taxon>
        <taxon>Chitinophagaceae</taxon>
        <taxon>Taibaiella</taxon>
    </lineage>
</organism>
<dbReference type="InterPro" id="IPR020541">
    <property type="entry name" value="Chorismate_synthase_CS"/>
</dbReference>
<comment type="pathway">
    <text evidence="1 7">Metabolic intermediate biosynthesis; chorismate biosynthesis; chorismate from D-erythrose 4-phosphate and phosphoenolpyruvate: step 7/7.</text>
</comment>
<dbReference type="InterPro" id="IPR000453">
    <property type="entry name" value="Chorismate_synth"/>
</dbReference>